<accession>A0A0B7HQD7</accession>
<organism evidence="1 2">
    <name type="scientific">Capnocytophaga cynodegmi</name>
    <dbReference type="NCBI Taxonomy" id="28189"/>
    <lineage>
        <taxon>Bacteria</taxon>
        <taxon>Pseudomonadati</taxon>
        <taxon>Bacteroidota</taxon>
        <taxon>Flavobacteriia</taxon>
        <taxon>Flavobacteriales</taxon>
        <taxon>Flavobacteriaceae</taxon>
        <taxon>Capnocytophaga</taxon>
    </lineage>
</organism>
<gene>
    <name evidence="1" type="ORF">CCYN74_40048</name>
</gene>
<dbReference type="OrthoDB" id="1183122at2"/>
<sequence>MKNNEFRAIYDDFANGTLVRKFANELTLEEEAILRFYTNKSYWFGGICDGLPYFGSQKSH</sequence>
<name>A0A0B7HQD7_9FLAO</name>
<dbReference type="AlphaFoldDB" id="A0A0B7HQD7"/>
<reference evidence="1 2" key="1">
    <citation type="submission" date="2015-01" db="EMBL/GenBank/DDBJ databases">
        <authorList>
            <person name="Xiang T."/>
            <person name="Song Y."/>
            <person name="Huang L."/>
            <person name="Wang B."/>
            <person name="Wu P."/>
        </authorList>
    </citation>
    <scope>NUCLEOTIDE SEQUENCE [LARGE SCALE GENOMIC DNA]</scope>
    <source>
        <strain evidence="1 2">Ccy74</strain>
    </source>
</reference>
<dbReference type="EMBL" id="CDOG01000034">
    <property type="protein sequence ID" value="CEN39723.1"/>
    <property type="molecule type" value="Genomic_DNA"/>
</dbReference>
<evidence type="ECO:0000313" key="2">
    <source>
        <dbReference type="Proteomes" id="UP000038083"/>
    </source>
</evidence>
<proteinExistence type="predicted"/>
<dbReference type="RefSeq" id="WP_156127708.1">
    <property type="nucleotide sequence ID" value="NZ_CDOG01000034.1"/>
</dbReference>
<protein>
    <submittedName>
        <fullName evidence="1">Uncharacterized protein</fullName>
    </submittedName>
</protein>
<dbReference type="Proteomes" id="UP000038083">
    <property type="component" value="Unassembled WGS sequence"/>
</dbReference>
<evidence type="ECO:0000313" key="1">
    <source>
        <dbReference type="EMBL" id="CEN39723.1"/>
    </source>
</evidence>